<evidence type="ECO:0000256" key="6">
    <source>
        <dbReference type="ARBA" id="ARBA00022833"/>
    </source>
</evidence>
<evidence type="ECO:0000259" key="11">
    <source>
        <dbReference type="Pfam" id="PF01435"/>
    </source>
</evidence>
<dbReference type="AlphaFoldDB" id="A0A317C481"/>
<dbReference type="Proteomes" id="UP000245506">
    <property type="component" value="Unassembled WGS sequence"/>
</dbReference>
<keyword evidence="3" id="KW-0812">Transmembrane</keyword>
<dbReference type="EMBL" id="QGKL01000043">
    <property type="protein sequence ID" value="PWQ93117.1"/>
    <property type="molecule type" value="Genomic_DNA"/>
</dbReference>
<evidence type="ECO:0000256" key="5">
    <source>
        <dbReference type="ARBA" id="ARBA00022801"/>
    </source>
</evidence>
<dbReference type="GO" id="GO:0004222">
    <property type="term" value="F:metalloendopeptidase activity"/>
    <property type="evidence" value="ECO:0007669"/>
    <property type="project" value="InterPro"/>
</dbReference>
<name>A0A317C481_9GAMM</name>
<evidence type="ECO:0000256" key="1">
    <source>
        <dbReference type="ARBA" id="ARBA00022475"/>
    </source>
</evidence>
<keyword evidence="5 10" id="KW-0378">Hydrolase</keyword>
<organism evidence="12 13">
    <name type="scientific">Leucothrix arctica</name>
    <dbReference type="NCBI Taxonomy" id="1481894"/>
    <lineage>
        <taxon>Bacteria</taxon>
        <taxon>Pseudomonadati</taxon>
        <taxon>Pseudomonadota</taxon>
        <taxon>Gammaproteobacteria</taxon>
        <taxon>Thiotrichales</taxon>
        <taxon>Thiotrichaceae</taxon>
        <taxon>Leucothrix</taxon>
    </lineage>
</organism>
<dbReference type="OrthoDB" id="7338723at2"/>
<comment type="similarity">
    <text evidence="10">Belongs to the peptidase M48 family.</text>
</comment>
<evidence type="ECO:0000256" key="2">
    <source>
        <dbReference type="ARBA" id="ARBA00022670"/>
    </source>
</evidence>
<dbReference type="GO" id="GO:0006508">
    <property type="term" value="P:proteolysis"/>
    <property type="evidence" value="ECO:0007669"/>
    <property type="project" value="UniProtKB-KW"/>
</dbReference>
<evidence type="ECO:0000313" key="13">
    <source>
        <dbReference type="Proteomes" id="UP000245506"/>
    </source>
</evidence>
<dbReference type="InterPro" id="IPR050083">
    <property type="entry name" value="HtpX_protease"/>
</dbReference>
<keyword evidence="13" id="KW-1185">Reference proteome</keyword>
<sequence>MKPEDIRCQNDLKMYSTLLQHSDVIKVNENIARQEEKGPTGLRRHLLAISVSLSKGMAPSVHKMADECIETLGMDIPLELYVFPSPQFNAMCFKPEEGRLHVMFSSSLLEGFKGDELKFVIGHELGHHVYRHHDIPIGYLLKGENPVSPRLALELFAWSRYAEISADRAGAHCAQNIEAVARALFKLASGLTSDFIEFDLQDFLQQVDEMQLFD</sequence>
<keyword evidence="6 10" id="KW-0862">Zinc</keyword>
<comment type="caution">
    <text evidence="12">The sequence shown here is derived from an EMBL/GenBank/DDBJ whole genome shotgun (WGS) entry which is preliminary data.</text>
</comment>
<evidence type="ECO:0000256" key="10">
    <source>
        <dbReference type="RuleBase" id="RU003983"/>
    </source>
</evidence>
<evidence type="ECO:0000256" key="7">
    <source>
        <dbReference type="ARBA" id="ARBA00022989"/>
    </source>
</evidence>
<feature type="domain" description="Peptidase M48" evidence="11">
    <location>
        <begin position="59"/>
        <end position="133"/>
    </location>
</feature>
<accession>A0A317C481</accession>
<evidence type="ECO:0000256" key="9">
    <source>
        <dbReference type="ARBA" id="ARBA00023136"/>
    </source>
</evidence>
<evidence type="ECO:0000256" key="8">
    <source>
        <dbReference type="ARBA" id="ARBA00023049"/>
    </source>
</evidence>
<keyword evidence="7" id="KW-1133">Transmembrane helix</keyword>
<keyword evidence="1" id="KW-1003">Cell membrane</keyword>
<keyword evidence="4" id="KW-0479">Metal-binding</keyword>
<dbReference type="PANTHER" id="PTHR43221">
    <property type="entry name" value="PROTEASE HTPX"/>
    <property type="match status" value="1"/>
</dbReference>
<comment type="cofactor">
    <cofactor evidence="10">
        <name>Zn(2+)</name>
        <dbReference type="ChEBI" id="CHEBI:29105"/>
    </cofactor>
    <text evidence="10">Binds 1 zinc ion per subunit.</text>
</comment>
<evidence type="ECO:0000256" key="3">
    <source>
        <dbReference type="ARBA" id="ARBA00022692"/>
    </source>
</evidence>
<gene>
    <name evidence="12" type="ORF">DKT75_20730</name>
</gene>
<keyword evidence="8 10" id="KW-0482">Metalloprotease</keyword>
<dbReference type="Gene3D" id="3.30.2010.10">
    <property type="entry name" value="Metalloproteases ('zincins'), catalytic domain"/>
    <property type="match status" value="1"/>
</dbReference>
<dbReference type="CDD" id="cd07325">
    <property type="entry name" value="M48_Ste24p_like"/>
    <property type="match status" value="1"/>
</dbReference>
<keyword evidence="2 10" id="KW-0645">Protease</keyword>
<dbReference type="GO" id="GO:0046872">
    <property type="term" value="F:metal ion binding"/>
    <property type="evidence" value="ECO:0007669"/>
    <property type="project" value="UniProtKB-KW"/>
</dbReference>
<evidence type="ECO:0000256" key="4">
    <source>
        <dbReference type="ARBA" id="ARBA00022723"/>
    </source>
</evidence>
<evidence type="ECO:0000313" key="12">
    <source>
        <dbReference type="EMBL" id="PWQ93117.1"/>
    </source>
</evidence>
<keyword evidence="9" id="KW-0472">Membrane</keyword>
<dbReference type="Pfam" id="PF01435">
    <property type="entry name" value="Peptidase_M48"/>
    <property type="match status" value="1"/>
</dbReference>
<reference evidence="12 13" key="1">
    <citation type="submission" date="2018-05" db="EMBL/GenBank/DDBJ databases">
        <title>Leucothrix arctica sp. nov., isolated from Arctic seawater.</title>
        <authorList>
            <person name="Choi A."/>
            <person name="Baek K."/>
        </authorList>
    </citation>
    <scope>NUCLEOTIDE SEQUENCE [LARGE SCALE GENOMIC DNA]</scope>
    <source>
        <strain evidence="12 13">IMCC9719</strain>
    </source>
</reference>
<protein>
    <recommendedName>
        <fullName evidence="11">Peptidase M48 domain-containing protein</fullName>
    </recommendedName>
</protein>
<dbReference type="InterPro" id="IPR001915">
    <property type="entry name" value="Peptidase_M48"/>
</dbReference>
<proteinExistence type="inferred from homology"/>
<dbReference type="PANTHER" id="PTHR43221:SF2">
    <property type="entry name" value="PROTEASE HTPX HOMOLOG"/>
    <property type="match status" value="1"/>
</dbReference>
<dbReference type="RefSeq" id="WP_109826657.1">
    <property type="nucleotide sequence ID" value="NZ_QGKL01000043.1"/>
</dbReference>